<evidence type="ECO:0000313" key="2">
    <source>
        <dbReference type="EMBL" id="AEA27251.1"/>
    </source>
</evidence>
<dbReference type="GO" id="GO:0016791">
    <property type="term" value="F:phosphatase activity"/>
    <property type="evidence" value="ECO:0007669"/>
    <property type="project" value="TreeGrafter"/>
</dbReference>
<dbReference type="PANTHER" id="PTHR48100:SF10">
    <property type="entry name" value="2-CARBOXY-D-ARABINITOL-1-PHOSPHATASE-RELATED"/>
    <property type="match status" value="1"/>
</dbReference>
<dbReference type="HOGENOM" id="CLU_033323_6_0_11"/>
<dbReference type="SUPFAM" id="SSF53254">
    <property type="entry name" value="Phosphoglycerate mutase-like"/>
    <property type="match status" value="1"/>
</dbReference>
<dbReference type="Proteomes" id="UP000007809">
    <property type="component" value="Chromosome"/>
</dbReference>
<dbReference type="AlphaFoldDB" id="F4CQ55"/>
<protein>
    <submittedName>
        <fullName evidence="2">Phosphoglycerate mutase</fullName>
    </submittedName>
</protein>
<dbReference type="SMART" id="SM00855">
    <property type="entry name" value="PGAM"/>
    <property type="match status" value="1"/>
</dbReference>
<dbReference type="InterPro" id="IPR050275">
    <property type="entry name" value="PGM_Phosphatase"/>
</dbReference>
<name>F4CQ55_PSEUX</name>
<sequence length="205" mass="20313">MSAAAPASARLTLVTHASTAATAAAAFAADEPLEPRGAAAAGAARGALSRVTAAVCSPAQACVATAAALGLAARPADVWRDWDLGRWRGSTLDEVAAAEPAAVGTWLADPDAAPHDGESLTALAARVAATLADPGLVPAEGRAAHLVVVTHAAVVRAVVLAVLGAPATGFWRLDAAPLTATVLRGVPGRWTVRATATPLVPPPRG</sequence>
<dbReference type="STRING" id="675635.Psed_5114"/>
<dbReference type="Pfam" id="PF00300">
    <property type="entry name" value="His_Phos_1"/>
    <property type="match status" value="1"/>
</dbReference>
<dbReference type="KEGG" id="pdx:Psed_5114"/>
<feature type="chain" id="PRO_5003311457" evidence="1">
    <location>
        <begin position="29"/>
        <end position="205"/>
    </location>
</feature>
<dbReference type="OrthoDB" id="7502553at2"/>
<keyword evidence="3" id="KW-1185">Reference proteome</keyword>
<dbReference type="InterPro" id="IPR013078">
    <property type="entry name" value="His_Pase_superF_clade-1"/>
</dbReference>
<dbReference type="Gene3D" id="3.40.50.1240">
    <property type="entry name" value="Phosphoglycerate mutase-like"/>
    <property type="match status" value="1"/>
</dbReference>
<dbReference type="InterPro" id="IPR029033">
    <property type="entry name" value="His_PPase_superfam"/>
</dbReference>
<dbReference type="eggNOG" id="COG0406">
    <property type="taxonomic scope" value="Bacteria"/>
</dbReference>
<evidence type="ECO:0000256" key="1">
    <source>
        <dbReference type="SAM" id="SignalP"/>
    </source>
</evidence>
<accession>F4CQ55</accession>
<organism evidence="2 3">
    <name type="scientific">Pseudonocardia dioxanivorans (strain ATCC 55486 / DSM 44775 / JCM 13855 / CB1190)</name>
    <dbReference type="NCBI Taxonomy" id="675635"/>
    <lineage>
        <taxon>Bacteria</taxon>
        <taxon>Bacillati</taxon>
        <taxon>Actinomycetota</taxon>
        <taxon>Actinomycetes</taxon>
        <taxon>Pseudonocardiales</taxon>
        <taxon>Pseudonocardiaceae</taxon>
        <taxon>Pseudonocardia</taxon>
    </lineage>
</organism>
<dbReference type="RefSeq" id="WP_013677157.1">
    <property type="nucleotide sequence ID" value="NC_015312.1"/>
</dbReference>
<feature type="signal peptide" evidence="1">
    <location>
        <begin position="1"/>
        <end position="28"/>
    </location>
</feature>
<keyword evidence="1" id="KW-0732">Signal</keyword>
<evidence type="ECO:0000313" key="3">
    <source>
        <dbReference type="Proteomes" id="UP000007809"/>
    </source>
</evidence>
<reference evidence="2 3" key="1">
    <citation type="journal article" date="2011" name="J. Bacteriol.">
        <title>Genome sequence of the 1,4-dioxane-degrading Pseudonocardia dioxanivorans strain CB1190.</title>
        <authorList>
            <person name="Sales C.M."/>
            <person name="Mahendra S."/>
            <person name="Grostern A."/>
            <person name="Parales R.E."/>
            <person name="Goodwin L.A."/>
            <person name="Woyke T."/>
            <person name="Nolan M."/>
            <person name="Lapidus A."/>
            <person name="Chertkov O."/>
            <person name="Ovchinnikova G."/>
            <person name="Sczyrba A."/>
            <person name="Alvarez-Cohen L."/>
        </authorList>
    </citation>
    <scope>NUCLEOTIDE SEQUENCE [LARGE SCALE GENOMIC DNA]</scope>
    <source>
        <strain evidence="3">ATCC 55486 / DSM 44775 / JCM 13855 / CB1190</strain>
    </source>
</reference>
<proteinExistence type="predicted"/>
<dbReference type="EMBL" id="CP002593">
    <property type="protein sequence ID" value="AEA27251.1"/>
    <property type="molecule type" value="Genomic_DNA"/>
</dbReference>
<gene>
    <name evidence="2" type="ordered locus">Psed_5114</name>
</gene>
<dbReference type="PANTHER" id="PTHR48100">
    <property type="entry name" value="BROAD-SPECIFICITY PHOSPHATASE YOR283W-RELATED"/>
    <property type="match status" value="1"/>
</dbReference>